<accession>A0A2A3M5U2</accession>
<gene>
    <name evidence="1" type="ORF">CMV24_12030</name>
</gene>
<dbReference type="SUPFAM" id="SSF52343">
    <property type="entry name" value="Ferredoxin reductase-like, C-terminal NADP-linked domain"/>
    <property type="match status" value="1"/>
</dbReference>
<reference evidence="1 2" key="1">
    <citation type="submission" date="2017-09" db="EMBL/GenBank/DDBJ databases">
        <authorList>
            <person name="Ehlers B."/>
            <person name="Leendertz F.H."/>
        </authorList>
    </citation>
    <scope>NUCLEOTIDE SEQUENCE [LARGE SCALE GENOMIC DNA]</scope>
    <source>
        <strain evidence="1 2">DJ-1</strain>
    </source>
</reference>
<protein>
    <submittedName>
        <fullName evidence="1">Uncharacterized protein</fullName>
    </submittedName>
</protein>
<name>A0A2A3M5U2_PSEDL</name>
<comment type="caution">
    <text evidence="1">The sequence shown here is derived from an EMBL/GenBank/DDBJ whole genome shotgun (WGS) entry which is preliminary data.</text>
</comment>
<sequence>EPLRQMADVNVELVLAERLDEALAGLRPSSRQTVALVCGAPGSVERFARRLFIAGVPRGQVLADVFVEHA</sequence>
<evidence type="ECO:0000313" key="1">
    <source>
        <dbReference type="EMBL" id="PBJ95394.1"/>
    </source>
</evidence>
<dbReference type="EMBL" id="NTME01000009">
    <property type="protein sequence ID" value="PBJ95394.1"/>
    <property type="molecule type" value="Genomic_DNA"/>
</dbReference>
<dbReference type="InterPro" id="IPR039261">
    <property type="entry name" value="FNR_nucleotide-bd"/>
</dbReference>
<evidence type="ECO:0000313" key="2">
    <source>
        <dbReference type="Proteomes" id="UP000218102"/>
    </source>
</evidence>
<dbReference type="AlphaFoldDB" id="A0A2A3M5U2"/>
<feature type="non-terminal residue" evidence="1">
    <location>
        <position position="1"/>
    </location>
</feature>
<proteinExistence type="predicted"/>
<dbReference type="Proteomes" id="UP000218102">
    <property type="component" value="Unassembled WGS sequence"/>
</dbReference>
<organism evidence="1 2">
    <name type="scientific">Pseudomonas plecoglossicida</name>
    <dbReference type="NCBI Taxonomy" id="70775"/>
    <lineage>
        <taxon>Bacteria</taxon>
        <taxon>Pseudomonadati</taxon>
        <taxon>Pseudomonadota</taxon>
        <taxon>Gammaproteobacteria</taxon>
        <taxon>Pseudomonadales</taxon>
        <taxon>Pseudomonadaceae</taxon>
        <taxon>Pseudomonas</taxon>
    </lineage>
</organism>